<evidence type="ECO:0000313" key="2">
    <source>
        <dbReference type="EMBL" id="AXV09904.1"/>
    </source>
</evidence>
<keyword evidence="3" id="KW-1185">Reference proteome</keyword>
<proteinExistence type="predicted"/>
<keyword evidence="2" id="KW-0614">Plasmid</keyword>
<dbReference type="InterPro" id="IPR013382">
    <property type="entry name" value="CRISPR-assoc_prot_Cse2"/>
</dbReference>
<dbReference type="RefSeq" id="WP_164711085.1">
    <property type="nucleotide sequence ID" value="NZ_CP031166.1"/>
</dbReference>
<feature type="region of interest" description="Disordered" evidence="1">
    <location>
        <begin position="169"/>
        <end position="197"/>
    </location>
</feature>
<gene>
    <name evidence="2" type="ORF">DVS28_b0134</name>
</gene>
<accession>A0A346Y607</accession>
<evidence type="ECO:0008006" key="4">
    <source>
        <dbReference type="Google" id="ProtNLM"/>
    </source>
</evidence>
<geneLocation type="plasmid" evidence="3">
    <name>pedy32-46i</name>
</geneLocation>
<sequence>MTDTARPPRTVDALIALRADTGARTAMRRGLSQATEHYAYPYLAHRWQGRPWARTPTLRIAGLIAVTSLADEPAGDRIGTTLRRVALADRPAPGDATDRALDRIGKRLLWAQTGDLAKFHQVLTGLLPNAPLGRIDWQELHDTYLRWGHPHPDARRRIRLRVIEDFYSPVPRAEREPDPGPADENADAPKPTQPTLI</sequence>
<evidence type="ECO:0000256" key="1">
    <source>
        <dbReference type="SAM" id="MobiDB-lite"/>
    </source>
</evidence>
<dbReference type="KEGG" id="euz:DVS28_b0134"/>
<organism evidence="2 3">
    <name type="scientific">Euzebya pacifica</name>
    <dbReference type="NCBI Taxonomy" id="1608957"/>
    <lineage>
        <taxon>Bacteria</taxon>
        <taxon>Bacillati</taxon>
        <taxon>Actinomycetota</taxon>
        <taxon>Nitriliruptoria</taxon>
        <taxon>Euzebyales</taxon>
    </lineage>
</organism>
<dbReference type="Pfam" id="PF09485">
    <property type="entry name" value="CRISPR_Cse2"/>
    <property type="match status" value="1"/>
</dbReference>
<name>A0A346Y607_9ACTN</name>
<dbReference type="NCBIfam" id="TIGR02548">
    <property type="entry name" value="casB_cse2"/>
    <property type="match status" value="1"/>
</dbReference>
<dbReference type="Gene3D" id="1.10.520.40">
    <property type="entry name" value="CRISPR-associated protein Cse2"/>
    <property type="match status" value="1"/>
</dbReference>
<dbReference type="InterPro" id="IPR038287">
    <property type="entry name" value="Cse2_sf"/>
</dbReference>
<dbReference type="EMBL" id="CP031166">
    <property type="protein sequence ID" value="AXV09904.1"/>
    <property type="molecule type" value="Genomic_DNA"/>
</dbReference>
<evidence type="ECO:0000313" key="3">
    <source>
        <dbReference type="Proteomes" id="UP000264006"/>
    </source>
</evidence>
<dbReference type="Proteomes" id="UP000264006">
    <property type="component" value="Plasmid pEDY32-46I"/>
</dbReference>
<protein>
    <recommendedName>
        <fullName evidence="4">Type I-E CRISPR-associated protein Cse2/CasB</fullName>
    </recommendedName>
</protein>
<dbReference type="AlphaFoldDB" id="A0A346Y607"/>
<reference evidence="2 3" key="1">
    <citation type="submission" date="2018-09" db="EMBL/GenBank/DDBJ databases">
        <title>Complete genome sequence of Euzebya sp. DY32-46 isolated from seawater of Pacific Ocean.</title>
        <authorList>
            <person name="Xu L."/>
            <person name="Wu Y.-H."/>
            <person name="Xu X.-W."/>
        </authorList>
    </citation>
    <scope>NUCLEOTIDE SEQUENCE [LARGE SCALE GENOMIC DNA]</scope>
    <source>
        <strain evidence="2 3">DY32-46</strain>
        <plasmid evidence="3">pedy32-46i</plasmid>
    </source>
</reference>